<reference evidence="1" key="1">
    <citation type="submission" date="2022-01" db="EMBL/GenBank/DDBJ databases">
        <title>Comparative genomics reveals a dynamic genome evolution in the ectomycorrhizal milk-cap (Lactarius) mushrooms.</title>
        <authorList>
            <consortium name="DOE Joint Genome Institute"/>
            <person name="Lebreton A."/>
            <person name="Tang N."/>
            <person name="Kuo A."/>
            <person name="LaButti K."/>
            <person name="Drula E."/>
            <person name="Barry K."/>
            <person name="Clum A."/>
            <person name="Lipzen A."/>
            <person name="Mousain D."/>
            <person name="Ng V."/>
            <person name="Wang R."/>
            <person name="Wang X."/>
            <person name="Dai Y."/>
            <person name="Henrissat B."/>
            <person name="Grigoriev I.V."/>
            <person name="Guerin-Laguette A."/>
            <person name="Yu F."/>
            <person name="Martin F.M."/>
        </authorList>
    </citation>
    <scope>NUCLEOTIDE SEQUENCE</scope>
    <source>
        <strain evidence="1">QP</strain>
    </source>
</reference>
<organism evidence="1 2">
    <name type="scientific">Lactarius akahatsu</name>
    <dbReference type="NCBI Taxonomy" id="416441"/>
    <lineage>
        <taxon>Eukaryota</taxon>
        <taxon>Fungi</taxon>
        <taxon>Dikarya</taxon>
        <taxon>Basidiomycota</taxon>
        <taxon>Agaricomycotina</taxon>
        <taxon>Agaricomycetes</taxon>
        <taxon>Russulales</taxon>
        <taxon>Russulaceae</taxon>
        <taxon>Lactarius</taxon>
    </lineage>
</organism>
<dbReference type="EMBL" id="JAKELL010000079">
    <property type="protein sequence ID" value="KAH8984123.1"/>
    <property type="molecule type" value="Genomic_DNA"/>
</dbReference>
<comment type="caution">
    <text evidence="1">The sequence shown here is derived from an EMBL/GenBank/DDBJ whole genome shotgun (WGS) entry which is preliminary data.</text>
</comment>
<dbReference type="Proteomes" id="UP001201163">
    <property type="component" value="Unassembled WGS sequence"/>
</dbReference>
<keyword evidence="2" id="KW-1185">Reference proteome</keyword>
<gene>
    <name evidence="1" type="ORF">EDB92DRAFT_1502458</name>
</gene>
<accession>A0AAD4L930</accession>
<evidence type="ECO:0000313" key="1">
    <source>
        <dbReference type="EMBL" id="KAH8984123.1"/>
    </source>
</evidence>
<name>A0AAD4L930_9AGAM</name>
<evidence type="ECO:0000313" key="2">
    <source>
        <dbReference type="Proteomes" id="UP001201163"/>
    </source>
</evidence>
<dbReference type="AlphaFoldDB" id="A0AAD4L930"/>
<sequence length="252" mass="28354">MSQVFPAGDVLVDGFVSQTFKPEDADNYFMLLLRTPPSQHFLRYYEIVYHQGAWFITHNANLVQGTSPGVPLQSTPLLDYSSTRSQGTILPQRRWSPADEVDVRRHVEGANLQLPIYFVNSNGSIGFPLPDILRGCDQDLHNANTFATLGGRSTTHIRINWPGYTYWKRQVATRDETRERNPITLARFMKHVGTSVNNFLRECTAHGHVATDPRWQIGGHGGITQAEVKVIGAIHVSAGSWMPIIQLTRYVI</sequence>
<protein>
    <submittedName>
        <fullName evidence="1">Uncharacterized protein</fullName>
    </submittedName>
</protein>
<proteinExistence type="predicted"/>